<protein>
    <submittedName>
        <fullName evidence="1">Uncharacterized protein</fullName>
    </submittedName>
</protein>
<dbReference type="EMBL" id="JAHRHJ020000001">
    <property type="protein sequence ID" value="KAH9332174.1"/>
    <property type="molecule type" value="Genomic_DNA"/>
</dbReference>
<evidence type="ECO:0000313" key="1">
    <source>
        <dbReference type="EMBL" id="KAH9332174.1"/>
    </source>
</evidence>
<feature type="non-terminal residue" evidence="1">
    <location>
        <position position="71"/>
    </location>
</feature>
<keyword evidence="2" id="KW-1185">Reference proteome</keyword>
<reference evidence="1 2" key="1">
    <citation type="journal article" date="2021" name="Nat. Plants">
        <title>The Taxus genome provides insights into paclitaxel biosynthesis.</title>
        <authorList>
            <person name="Xiong X."/>
            <person name="Gou J."/>
            <person name="Liao Q."/>
            <person name="Li Y."/>
            <person name="Zhou Q."/>
            <person name="Bi G."/>
            <person name="Li C."/>
            <person name="Du R."/>
            <person name="Wang X."/>
            <person name="Sun T."/>
            <person name="Guo L."/>
            <person name="Liang H."/>
            <person name="Lu P."/>
            <person name="Wu Y."/>
            <person name="Zhang Z."/>
            <person name="Ro D.K."/>
            <person name="Shang Y."/>
            <person name="Huang S."/>
            <person name="Yan J."/>
        </authorList>
    </citation>
    <scope>NUCLEOTIDE SEQUENCE [LARGE SCALE GENOMIC DNA]</scope>
    <source>
        <strain evidence="1">Ta-2019</strain>
    </source>
</reference>
<organism evidence="1 2">
    <name type="scientific">Taxus chinensis</name>
    <name type="common">Chinese yew</name>
    <name type="synonym">Taxus wallichiana var. chinensis</name>
    <dbReference type="NCBI Taxonomy" id="29808"/>
    <lineage>
        <taxon>Eukaryota</taxon>
        <taxon>Viridiplantae</taxon>
        <taxon>Streptophyta</taxon>
        <taxon>Embryophyta</taxon>
        <taxon>Tracheophyta</taxon>
        <taxon>Spermatophyta</taxon>
        <taxon>Pinopsida</taxon>
        <taxon>Pinidae</taxon>
        <taxon>Conifers II</taxon>
        <taxon>Cupressales</taxon>
        <taxon>Taxaceae</taxon>
        <taxon>Taxus</taxon>
    </lineage>
</organism>
<dbReference type="Proteomes" id="UP000824469">
    <property type="component" value="Unassembled WGS sequence"/>
</dbReference>
<proteinExistence type="predicted"/>
<comment type="caution">
    <text evidence="1">The sequence shown here is derived from an EMBL/GenBank/DDBJ whole genome shotgun (WGS) entry which is preliminary data.</text>
</comment>
<accession>A0AA38GZU2</accession>
<feature type="non-terminal residue" evidence="1">
    <location>
        <position position="1"/>
    </location>
</feature>
<sequence length="71" mass="7506">ISLTPRGFGVTVRYIWYQSDHPSSSPGTGSYAGIAVFARGSYTGANLARGPGYGSVVGCYDPHVRISLTPR</sequence>
<gene>
    <name evidence="1" type="ORF">KI387_044318</name>
</gene>
<name>A0AA38GZU2_TAXCH</name>
<evidence type="ECO:0000313" key="2">
    <source>
        <dbReference type="Proteomes" id="UP000824469"/>
    </source>
</evidence>
<dbReference type="AlphaFoldDB" id="A0AA38GZU2"/>